<feature type="transmembrane region" description="Helical" evidence="2">
    <location>
        <begin position="12"/>
        <end position="36"/>
    </location>
</feature>
<evidence type="ECO:0000256" key="1">
    <source>
        <dbReference type="ARBA" id="ARBA00022448"/>
    </source>
</evidence>
<dbReference type="GO" id="GO:0042910">
    <property type="term" value="F:xenobiotic transmembrane transporter activity"/>
    <property type="evidence" value="ECO:0007669"/>
    <property type="project" value="InterPro"/>
</dbReference>
<dbReference type="Proteomes" id="UP000518887">
    <property type="component" value="Unassembled WGS sequence"/>
</dbReference>
<dbReference type="PANTHER" id="PTHR43298:SF2">
    <property type="entry name" value="FMN_FAD EXPORTER YEEO-RELATED"/>
    <property type="match status" value="1"/>
</dbReference>
<dbReference type="InterPro" id="IPR002528">
    <property type="entry name" value="MATE_fam"/>
</dbReference>
<feature type="transmembrane region" description="Helical" evidence="2">
    <location>
        <begin position="410"/>
        <end position="438"/>
    </location>
</feature>
<dbReference type="EMBL" id="JACHFQ010000004">
    <property type="protein sequence ID" value="MBB5225957.1"/>
    <property type="molecule type" value="Genomic_DNA"/>
</dbReference>
<keyword evidence="4" id="KW-1185">Reference proteome</keyword>
<feature type="transmembrane region" description="Helical" evidence="2">
    <location>
        <begin position="175"/>
        <end position="197"/>
    </location>
</feature>
<gene>
    <name evidence="3" type="ORF">HNP76_001325</name>
</gene>
<dbReference type="Pfam" id="PF01554">
    <property type="entry name" value="MatE"/>
    <property type="match status" value="2"/>
</dbReference>
<sequence>MQSLQKKCGLFSGFGSFSFYLDALKIAVPVMAQLLIQNLVSLIDNFMVSGLGDVKMSGVNICGQILFMFMVFANTICMAGGIFMTQYSGAKDQNGMRQAFCFKLWAGFCVLSIYMLSCFVFPRKILSFMVVGNSQAALILDEGVKYMRIMGVMGLPWIISTMISSSLREIGEVRVPLVISVIATVVNTVLNFILIYGHFGFPRLEVQGAAIATVIARLVEMLAFIFYMIKKRPPFVIQFFDLFRVNFGLFKEIFKKAWMIMCSEMVWALAETITTALYNGRGGADVVSGMSASFAIANLFFVAFSGICTATGVIIGKDLGSGSLEKARQEKVWLLNGAKIFGLFFTIVGLGCMFLVPIVFRKLSFESQNICSRMVFVMALYMPLWVYINGQFSVSRAGGDTMMGMLVDGIGNLFIVIPGIFFMAKFTLIGPVAMYAIIKAVEIPKIAIAHFWLKKEKWLVNLAK</sequence>
<evidence type="ECO:0000256" key="2">
    <source>
        <dbReference type="SAM" id="Phobius"/>
    </source>
</evidence>
<dbReference type="GO" id="GO:0015297">
    <property type="term" value="F:antiporter activity"/>
    <property type="evidence" value="ECO:0007669"/>
    <property type="project" value="InterPro"/>
</dbReference>
<organism evidence="3 4">
    <name type="scientific">Treponema ruminis</name>
    <dbReference type="NCBI Taxonomy" id="744515"/>
    <lineage>
        <taxon>Bacteria</taxon>
        <taxon>Pseudomonadati</taxon>
        <taxon>Spirochaetota</taxon>
        <taxon>Spirochaetia</taxon>
        <taxon>Spirochaetales</taxon>
        <taxon>Treponemataceae</taxon>
        <taxon>Treponema</taxon>
    </lineage>
</organism>
<dbReference type="PANTHER" id="PTHR43298">
    <property type="entry name" value="MULTIDRUG RESISTANCE PROTEIN NORM-RELATED"/>
    <property type="match status" value="1"/>
</dbReference>
<evidence type="ECO:0000313" key="3">
    <source>
        <dbReference type="EMBL" id="MBB5225957.1"/>
    </source>
</evidence>
<dbReference type="AlphaFoldDB" id="A0A7W8G8Y3"/>
<protein>
    <submittedName>
        <fullName evidence="3">Putative MATE family efflux protein</fullName>
    </submittedName>
</protein>
<keyword evidence="2" id="KW-0472">Membrane</keyword>
<keyword evidence="2" id="KW-0812">Transmembrane</keyword>
<dbReference type="InterPro" id="IPR050222">
    <property type="entry name" value="MATE_MdtK"/>
</dbReference>
<reference evidence="3 4" key="1">
    <citation type="submission" date="2020-08" db="EMBL/GenBank/DDBJ databases">
        <title>Genomic Encyclopedia of Type Strains, Phase IV (KMG-IV): sequencing the most valuable type-strain genomes for metagenomic binning, comparative biology and taxonomic classification.</title>
        <authorList>
            <person name="Goeker M."/>
        </authorList>
    </citation>
    <scope>NUCLEOTIDE SEQUENCE [LARGE SCALE GENOMIC DNA]</scope>
    <source>
        <strain evidence="3 4">DSM 103462</strain>
    </source>
</reference>
<name>A0A7W8G8Y3_9SPIR</name>
<dbReference type="RefSeq" id="WP_184658774.1">
    <property type="nucleotide sequence ID" value="NZ_CP031518.1"/>
</dbReference>
<evidence type="ECO:0000313" key="4">
    <source>
        <dbReference type="Proteomes" id="UP000518887"/>
    </source>
</evidence>
<feature type="transmembrane region" description="Helical" evidence="2">
    <location>
        <begin position="294"/>
        <end position="315"/>
    </location>
</feature>
<accession>A0A7W8G8Y3</accession>
<keyword evidence="1" id="KW-0813">Transport</keyword>
<comment type="caution">
    <text evidence="3">The sequence shown here is derived from an EMBL/GenBank/DDBJ whole genome shotgun (WGS) entry which is preliminary data.</text>
</comment>
<feature type="transmembrane region" description="Helical" evidence="2">
    <location>
        <begin position="146"/>
        <end position="163"/>
    </location>
</feature>
<keyword evidence="2" id="KW-1133">Transmembrane helix</keyword>
<feature type="transmembrane region" description="Helical" evidence="2">
    <location>
        <begin position="340"/>
        <end position="360"/>
    </location>
</feature>
<feature type="transmembrane region" description="Helical" evidence="2">
    <location>
        <begin position="104"/>
        <end position="126"/>
    </location>
</feature>
<proteinExistence type="predicted"/>
<dbReference type="GO" id="GO:0005886">
    <property type="term" value="C:plasma membrane"/>
    <property type="evidence" value="ECO:0007669"/>
    <property type="project" value="TreeGrafter"/>
</dbReference>
<feature type="transmembrane region" description="Helical" evidence="2">
    <location>
        <begin position="209"/>
        <end position="229"/>
    </location>
</feature>
<feature type="transmembrane region" description="Helical" evidence="2">
    <location>
        <begin position="372"/>
        <end position="390"/>
    </location>
</feature>
<feature type="transmembrane region" description="Helical" evidence="2">
    <location>
        <begin position="56"/>
        <end position="83"/>
    </location>
</feature>